<gene>
    <name evidence="12" type="ORF">DW352_26160</name>
</gene>
<comment type="similarity">
    <text evidence="2">Belongs to the TonB family.</text>
</comment>
<dbReference type="PROSITE" id="PS52015">
    <property type="entry name" value="TONB_CTD"/>
    <property type="match status" value="1"/>
</dbReference>
<sequence>MTDGPLSSWFRRSGAARWGVCFALALGFHGAGAAALLARWTDDNALLPNPPAIMIDLAPMAVAPTTTPTDAPPDQVESKEVIEPDPQPEKPIEETKVEPEPEQEKPPEKVEQPPDKSPTPELAVMPPPKPEKPKEHKKPKPRKTASVARTPSSAENRADRAAAPSPGANGNPNAVPSWMSQLFSHLERYKRYPSDGGGDSGIVQLAFSIDRSGSVHGARIIRSSGSSALDHAALALVARASPLPPPPPEKPGANISISVPIRYKPN</sequence>
<dbReference type="GO" id="GO:0031992">
    <property type="term" value="F:energy transducer activity"/>
    <property type="evidence" value="ECO:0007669"/>
    <property type="project" value="TreeGrafter"/>
</dbReference>
<dbReference type="Proteomes" id="UP000254889">
    <property type="component" value="Chromosome"/>
</dbReference>
<keyword evidence="13" id="KW-1185">Reference proteome</keyword>
<feature type="domain" description="TonB C-terminal" evidence="11">
    <location>
        <begin position="177"/>
        <end position="266"/>
    </location>
</feature>
<comment type="subcellular location">
    <subcellularLocation>
        <location evidence="1">Cell inner membrane</location>
        <topology evidence="1">Single-pass membrane protein</topology>
        <orientation evidence="1">Periplasmic side</orientation>
    </subcellularLocation>
</comment>
<evidence type="ECO:0000256" key="2">
    <source>
        <dbReference type="ARBA" id="ARBA00006555"/>
    </source>
</evidence>
<feature type="region of interest" description="Disordered" evidence="10">
    <location>
        <begin position="240"/>
        <end position="266"/>
    </location>
</feature>
<dbReference type="PRINTS" id="PR01217">
    <property type="entry name" value="PRICHEXTENSN"/>
</dbReference>
<dbReference type="GO" id="GO:0055085">
    <property type="term" value="P:transmembrane transport"/>
    <property type="evidence" value="ECO:0007669"/>
    <property type="project" value="InterPro"/>
</dbReference>
<feature type="compositionally biased region" description="Low complexity" evidence="10">
    <location>
        <begin position="161"/>
        <end position="176"/>
    </location>
</feature>
<keyword evidence="8" id="KW-1133">Transmembrane helix</keyword>
<evidence type="ECO:0000256" key="8">
    <source>
        <dbReference type="ARBA" id="ARBA00022989"/>
    </source>
</evidence>
<feature type="compositionally biased region" description="Basic and acidic residues" evidence="10">
    <location>
        <begin position="76"/>
        <end position="114"/>
    </location>
</feature>
<feature type="region of interest" description="Disordered" evidence="10">
    <location>
        <begin position="64"/>
        <end position="176"/>
    </location>
</feature>
<evidence type="ECO:0000256" key="6">
    <source>
        <dbReference type="ARBA" id="ARBA00022692"/>
    </source>
</evidence>
<dbReference type="EMBL" id="CP031417">
    <property type="protein sequence ID" value="AXK83704.1"/>
    <property type="molecule type" value="Genomic_DNA"/>
</dbReference>
<keyword evidence="5" id="KW-0997">Cell inner membrane</keyword>
<keyword evidence="3" id="KW-0813">Transport</keyword>
<keyword evidence="4" id="KW-1003">Cell membrane</keyword>
<organism evidence="12 13">
    <name type="scientific">Pseudolabrys taiwanensis</name>
    <dbReference type="NCBI Taxonomy" id="331696"/>
    <lineage>
        <taxon>Bacteria</taxon>
        <taxon>Pseudomonadati</taxon>
        <taxon>Pseudomonadota</taxon>
        <taxon>Alphaproteobacteria</taxon>
        <taxon>Hyphomicrobiales</taxon>
        <taxon>Xanthobacteraceae</taxon>
        <taxon>Pseudolabrys</taxon>
    </lineage>
</organism>
<protein>
    <submittedName>
        <fullName evidence="12">Energy transducer TonB</fullName>
    </submittedName>
</protein>
<keyword evidence="9" id="KW-0472">Membrane</keyword>
<dbReference type="SUPFAM" id="SSF74653">
    <property type="entry name" value="TolA/TonB C-terminal domain"/>
    <property type="match status" value="1"/>
</dbReference>
<dbReference type="Pfam" id="PF03544">
    <property type="entry name" value="TonB_C"/>
    <property type="match status" value="1"/>
</dbReference>
<dbReference type="KEGG" id="ptaw:DW352_26160"/>
<evidence type="ECO:0000256" key="9">
    <source>
        <dbReference type="ARBA" id="ARBA00023136"/>
    </source>
</evidence>
<evidence type="ECO:0000256" key="7">
    <source>
        <dbReference type="ARBA" id="ARBA00022927"/>
    </source>
</evidence>
<evidence type="ECO:0000256" key="1">
    <source>
        <dbReference type="ARBA" id="ARBA00004383"/>
    </source>
</evidence>
<evidence type="ECO:0000256" key="10">
    <source>
        <dbReference type="SAM" id="MobiDB-lite"/>
    </source>
</evidence>
<dbReference type="RefSeq" id="WP_115694083.1">
    <property type="nucleotide sequence ID" value="NZ_CP031417.1"/>
</dbReference>
<dbReference type="PANTHER" id="PTHR33446">
    <property type="entry name" value="PROTEIN TONB-RELATED"/>
    <property type="match status" value="1"/>
</dbReference>
<evidence type="ECO:0000259" key="11">
    <source>
        <dbReference type="PROSITE" id="PS52015"/>
    </source>
</evidence>
<evidence type="ECO:0000313" key="12">
    <source>
        <dbReference type="EMBL" id="AXK83704.1"/>
    </source>
</evidence>
<reference evidence="12 13" key="1">
    <citation type="submission" date="2018-07" db="EMBL/GenBank/DDBJ databases">
        <authorList>
            <person name="Quirk P.G."/>
            <person name="Krulwich T.A."/>
        </authorList>
    </citation>
    <scope>NUCLEOTIDE SEQUENCE [LARGE SCALE GENOMIC DNA]</scope>
    <source>
        <strain evidence="12 13">CC-BB4</strain>
    </source>
</reference>
<dbReference type="GO" id="GO:0015031">
    <property type="term" value="P:protein transport"/>
    <property type="evidence" value="ECO:0007669"/>
    <property type="project" value="UniProtKB-KW"/>
</dbReference>
<evidence type="ECO:0000256" key="3">
    <source>
        <dbReference type="ARBA" id="ARBA00022448"/>
    </source>
</evidence>
<proteinExistence type="inferred from homology"/>
<dbReference type="GO" id="GO:0098797">
    <property type="term" value="C:plasma membrane protein complex"/>
    <property type="evidence" value="ECO:0007669"/>
    <property type="project" value="TreeGrafter"/>
</dbReference>
<dbReference type="AlphaFoldDB" id="A0A346A3F7"/>
<dbReference type="InterPro" id="IPR006260">
    <property type="entry name" value="TonB/TolA_C"/>
</dbReference>
<feature type="compositionally biased region" description="Low complexity" evidence="10">
    <location>
        <begin position="64"/>
        <end position="73"/>
    </location>
</feature>
<dbReference type="OrthoDB" id="7433592at2"/>
<dbReference type="PANTHER" id="PTHR33446:SF2">
    <property type="entry name" value="PROTEIN TONB"/>
    <property type="match status" value="1"/>
</dbReference>
<dbReference type="NCBIfam" id="TIGR01352">
    <property type="entry name" value="tonB_Cterm"/>
    <property type="match status" value="1"/>
</dbReference>
<evidence type="ECO:0000256" key="4">
    <source>
        <dbReference type="ARBA" id="ARBA00022475"/>
    </source>
</evidence>
<evidence type="ECO:0000256" key="5">
    <source>
        <dbReference type="ARBA" id="ARBA00022519"/>
    </source>
</evidence>
<evidence type="ECO:0000313" key="13">
    <source>
        <dbReference type="Proteomes" id="UP000254889"/>
    </source>
</evidence>
<name>A0A346A3F7_9HYPH</name>
<keyword evidence="7" id="KW-0653">Protein transport</keyword>
<dbReference type="InterPro" id="IPR051045">
    <property type="entry name" value="TonB-dependent_transducer"/>
</dbReference>
<dbReference type="InterPro" id="IPR037682">
    <property type="entry name" value="TonB_C"/>
</dbReference>
<dbReference type="Gene3D" id="3.30.1150.10">
    <property type="match status" value="1"/>
</dbReference>
<keyword evidence="6" id="KW-0812">Transmembrane</keyword>
<accession>A0A346A3F7</accession>